<dbReference type="CDD" id="cd03784">
    <property type="entry name" value="GT1_Gtf-like"/>
    <property type="match status" value="1"/>
</dbReference>
<dbReference type="FunFam" id="3.40.50.2000:FF:000167">
    <property type="entry name" value="Glycosyltransferase"/>
    <property type="match status" value="1"/>
</dbReference>
<dbReference type="SUPFAM" id="SSF53756">
    <property type="entry name" value="UDP-Glycosyltransferase/glycogen phosphorylase"/>
    <property type="match status" value="1"/>
</dbReference>
<dbReference type="GO" id="GO:0080044">
    <property type="term" value="F:quercetin 7-O-glucosyltransferase activity"/>
    <property type="evidence" value="ECO:0007669"/>
    <property type="project" value="TreeGrafter"/>
</dbReference>
<dbReference type="Gene3D" id="3.40.50.2000">
    <property type="entry name" value="Glycogen Phosphorylase B"/>
    <property type="match status" value="2"/>
</dbReference>
<evidence type="ECO:0000313" key="7">
    <source>
        <dbReference type="Proteomes" id="UP001163823"/>
    </source>
</evidence>
<evidence type="ECO:0000256" key="3">
    <source>
        <dbReference type="ARBA" id="ARBA00022679"/>
    </source>
</evidence>
<dbReference type="Proteomes" id="UP001163823">
    <property type="component" value="Chromosome 2"/>
</dbReference>
<organism evidence="6 7">
    <name type="scientific">Quillaja saponaria</name>
    <name type="common">Soap bark tree</name>
    <dbReference type="NCBI Taxonomy" id="32244"/>
    <lineage>
        <taxon>Eukaryota</taxon>
        <taxon>Viridiplantae</taxon>
        <taxon>Streptophyta</taxon>
        <taxon>Embryophyta</taxon>
        <taxon>Tracheophyta</taxon>
        <taxon>Spermatophyta</taxon>
        <taxon>Magnoliopsida</taxon>
        <taxon>eudicotyledons</taxon>
        <taxon>Gunneridae</taxon>
        <taxon>Pentapetalae</taxon>
        <taxon>rosids</taxon>
        <taxon>fabids</taxon>
        <taxon>Fabales</taxon>
        <taxon>Quillajaceae</taxon>
        <taxon>Quillaja</taxon>
    </lineage>
</organism>
<evidence type="ECO:0000256" key="4">
    <source>
        <dbReference type="RuleBase" id="RU003718"/>
    </source>
</evidence>
<dbReference type="EC" id="2.4.1.-" evidence="5"/>
<dbReference type="Pfam" id="PF00201">
    <property type="entry name" value="UDPGT"/>
    <property type="match status" value="1"/>
</dbReference>
<accession>A0AAD7QCS5</accession>
<dbReference type="InterPro" id="IPR035595">
    <property type="entry name" value="UDP_glycos_trans_CS"/>
</dbReference>
<evidence type="ECO:0000256" key="5">
    <source>
        <dbReference type="RuleBase" id="RU362057"/>
    </source>
</evidence>
<dbReference type="FunFam" id="3.40.50.2000:FF:000019">
    <property type="entry name" value="Glycosyltransferase"/>
    <property type="match status" value="1"/>
</dbReference>
<dbReference type="PANTHER" id="PTHR11926">
    <property type="entry name" value="GLUCOSYL/GLUCURONOSYL TRANSFERASES"/>
    <property type="match status" value="1"/>
</dbReference>
<evidence type="ECO:0000256" key="1">
    <source>
        <dbReference type="ARBA" id="ARBA00009995"/>
    </source>
</evidence>
<protein>
    <recommendedName>
        <fullName evidence="5">Glycosyltransferase</fullName>
        <ecNumber evidence="5">2.4.1.-</ecNumber>
    </recommendedName>
</protein>
<evidence type="ECO:0000256" key="2">
    <source>
        <dbReference type="ARBA" id="ARBA00022676"/>
    </source>
</evidence>
<proteinExistence type="inferred from homology"/>
<gene>
    <name evidence="6" type="ORF">O6P43_002587</name>
</gene>
<dbReference type="AlphaFoldDB" id="A0AAD7QCS5"/>
<reference evidence="6" key="1">
    <citation type="journal article" date="2023" name="Science">
        <title>Elucidation of the pathway for biosynthesis of saponin adjuvants from the soapbark tree.</title>
        <authorList>
            <person name="Reed J."/>
            <person name="Orme A."/>
            <person name="El-Demerdash A."/>
            <person name="Owen C."/>
            <person name="Martin L.B.B."/>
            <person name="Misra R.C."/>
            <person name="Kikuchi S."/>
            <person name="Rejzek M."/>
            <person name="Martin A.C."/>
            <person name="Harkess A."/>
            <person name="Leebens-Mack J."/>
            <person name="Louveau T."/>
            <person name="Stephenson M.J."/>
            <person name="Osbourn A."/>
        </authorList>
    </citation>
    <scope>NUCLEOTIDE SEQUENCE</scope>
    <source>
        <strain evidence="6">S10</strain>
    </source>
</reference>
<dbReference type="InterPro" id="IPR002213">
    <property type="entry name" value="UDP_glucos_trans"/>
</dbReference>
<comment type="caution">
    <text evidence="6">The sequence shown here is derived from an EMBL/GenBank/DDBJ whole genome shotgun (WGS) entry which is preliminary data.</text>
</comment>
<keyword evidence="3 4" id="KW-0808">Transferase</keyword>
<evidence type="ECO:0000313" key="6">
    <source>
        <dbReference type="EMBL" id="KAJ7979158.1"/>
    </source>
</evidence>
<dbReference type="PROSITE" id="PS00375">
    <property type="entry name" value="UDPGT"/>
    <property type="match status" value="1"/>
</dbReference>
<dbReference type="GO" id="GO:0080043">
    <property type="term" value="F:quercetin 3-O-glucosyltransferase activity"/>
    <property type="evidence" value="ECO:0007669"/>
    <property type="project" value="TreeGrafter"/>
</dbReference>
<dbReference type="KEGG" id="qsa:O6P43_002587"/>
<dbReference type="EMBL" id="JARAOO010000002">
    <property type="protein sequence ID" value="KAJ7979158.1"/>
    <property type="molecule type" value="Genomic_DNA"/>
</dbReference>
<name>A0AAD7QCS5_QUISA</name>
<dbReference type="PANTHER" id="PTHR11926:SF870">
    <property type="entry name" value="UDP-GLYCOSYLTRANSFERASE 75B1"/>
    <property type="match status" value="1"/>
</dbReference>
<comment type="similarity">
    <text evidence="1 4">Belongs to the UDP-glycosyltransferase family.</text>
</comment>
<sequence length="470" mass="52917">MVQPPRFLIITYSAQGHINPGLQFAKRLISTGAHVTFVTTVFAERRMGKKQITDGLFFTTFSDGYDDGFTNGSGVEKYMSELKQRGTETLTNLIESAANEGHPFTCVIYTLLLHWVAEVARELHLPSALLWIQPAIVFDIYYHYFNGYSEVIRNKANDPYYSIELPGLPLLTSRDLPSFLVPSNTNTYTFGLPAFQEQMKILDNETNPIILVNTFDSLEPEALKAIEKFNLIAIGPLIPSAFLDGKDPSDNSFGGDLFHVSHDDYKQWLDLKSESSVIYISFGSISVLSKKQKEEIARGLLDTGRPFLWVIREKEENKKEEESEEEEISCREELEQQGKIVKWCSQVEVLSHPSLGCFVTHCGWNSTIESLVSGVPVVAFPQWTDQATNAKLLEDVWKTGVRVEVNEEGIVESEEIKRCLELVMGSGERGEEMRISAKKWKKLGREAVKEGGSSEKNLKCFVDKVLEGCC</sequence>
<keyword evidence="7" id="KW-1185">Reference proteome</keyword>
<keyword evidence="2 4" id="KW-0328">Glycosyltransferase</keyword>